<sequence length="1056" mass="122399">MSLARHPITGAPIRIMRSETQISRDQKTLVYLDHKAEKTIRWSRYQTIVSDKRGLQVMDPLSPAYILLHNKLSDEDLTFWNNWLPLHKHEISIIFLSITASEQLTIEFLQEFNIICYSEMFDLYPFIEHELVDSSPVLQIVLAIATVFRFNRLLLNNDLSKVKNAANVFTKHEGKIINTPLVQTLIPKFIVIQQYFQHPLARRSRELKECIKRNIMNPYIDEIHLLNEKSYPEWLNPKVKEFVIVNRISYDAVFKHIKTNIPPNTIVAFANTDIYFDASIRHLYTINLKGKFLSLLRWDDPNPPQITDEKEKQPSKIFGPRPDSQDTWIVLSDDITFNPDQEDFKINFGIPGCDNALSIAMLKNKFLVCNPAYTIKTHHIHNSAIRDYNPQNVVQRPIFLYIDPTAIQEYKSVVSLDDITWIKGEQTKMTNIARRIKYVNENAAATVCSMLRREKVWDFSIKEENEFVYEAQPNQTMYYLKNKFMEASGLFYGMNEIYLGRNPIWKDGWEKSNTNILARTLYVPSLISIPMNQEMSQNLGLWSINYLARFLGVKSQIQKKNPKANPEFLVCQLPGIGDFFSLLNWQSAHLNMVPYDEKVQYYTDELWVTEPTSQPPTPTEIGYLKSLIPDYLHEVASQEKGRVVFCVEDDDEILSKAWLERIQETTFSDWTVLRVSAKTPQKEMFQMIATADILLAQSNSKWSPLAWMWCLKPEATVMEVIKDTEPKGEFIHLAGVCGLQYVMIVAKREPLDYQRQHASRDINLATKNFCYAKALTTSISLSDRPTVIVPFEPKDLHAHSGDTFREMVELWSSKGLVQIQRSSTTPYCWLNKIGNVLLYDRPTLKWLDPTVKYDFGLFGNCTPPITDSPEKNSVWSFWPRSPKKLEDFLQKYVFQTYEQRKTETIFLGKVENGVQMKNRTKSQWADHIQKWSMPLDSTGKPYSYTQEEYLLELSNSRFGLALAGYGNKCNREIEYFALGVVPLCSPEVDMKYYLNPPVEGVHYLRVKSGEEIKEKISGITAEKWEEMSKAGRDWFAVNASPEGMFRLTLETCKKAI</sequence>
<name>A0A6C0BIN0_9ZZZZ</name>
<organism evidence="1">
    <name type="scientific">viral metagenome</name>
    <dbReference type="NCBI Taxonomy" id="1070528"/>
    <lineage>
        <taxon>unclassified sequences</taxon>
        <taxon>metagenomes</taxon>
        <taxon>organismal metagenomes</taxon>
    </lineage>
</organism>
<dbReference type="AlphaFoldDB" id="A0A6C0BIN0"/>
<evidence type="ECO:0008006" key="2">
    <source>
        <dbReference type="Google" id="ProtNLM"/>
    </source>
</evidence>
<reference evidence="1" key="1">
    <citation type="journal article" date="2020" name="Nature">
        <title>Giant virus diversity and host interactions through global metagenomics.</title>
        <authorList>
            <person name="Schulz F."/>
            <person name="Roux S."/>
            <person name="Paez-Espino D."/>
            <person name="Jungbluth S."/>
            <person name="Walsh D.A."/>
            <person name="Denef V.J."/>
            <person name="McMahon K.D."/>
            <person name="Konstantinidis K.T."/>
            <person name="Eloe-Fadrosh E.A."/>
            <person name="Kyrpides N.C."/>
            <person name="Woyke T."/>
        </authorList>
    </citation>
    <scope>NUCLEOTIDE SEQUENCE</scope>
    <source>
        <strain evidence="1">GVMAG-M-3300013006-15</strain>
    </source>
</reference>
<accession>A0A6C0BIN0</accession>
<evidence type="ECO:0000313" key="1">
    <source>
        <dbReference type="EMBL" id="QHS91872.1"/>
    </source>
</evidence>
<dbReference type="EMBL" id="MN739165">
    <property type="protein sequence ID" value="QHS91872.1"/>
    <property type="molecule type" value="Genomic_DNA"/>
</dbReference>
<proteinExistence type="predicted"/>
<protein>
    <recommendedName>
        <fullName evidence="2">Glycosyltransferase</fullName>
    </recommendedName>
</protein>